<evidence type="ECO:0008006" key="3">
    <source>
        <dbReference type="Google" id="ProtNLM"/>
    </source>
</evidence>
<name>A0A3D9L5D2_MARFU</name>
<keyword evidence="2" id="KW-1185">Reference proteome</keyword>
<accession>A0A3D9L5D2</accession>
<sequence>MLIREKIQKEINEIPDRLLADLYQYMKFLKFKQKQQERIATTYASEQVLSKDWNTPEEDEAWANL</sequence>
<gene>
    <name evidence="1" type="ORF">C7460_104265</name>
</gene>
<reference evidence="1 2" key="1">
    <citation type="submission" date="2018-07" db="EMBL/GenBank/DDBJ databases">
        <title>Genomic Encyclopedia of Type Strains, Phase IV (KMG-IV): sequencing the most valuable type-strain genomes for metagenomic binning, comparative biology and taxonomic classification.</title>
        <authorList>
            <person name="Goeker M."/>
        </authorList>
    </citation>
    <scope>NUCLEOTIDE SEQUENCE [LARGE SCALE GENOMIC DNA]</scope>
    <source>
        <strain evidence="1 2">DSM 4134</strain>
    </source>
</reference>
<comment type="caution">
    <text evidence="1">The sequence shown here is derived from an EMBL/GenBank/DDBJ whole genome shotgun (WGS) entry which is preliminary data.</text>
</comment>
<evidence type="ECO:0000313" key="2">
    <source>
        <dbReference type="Proteomes" id="UP000256779"/>
    </source>
</evidence>
<proteinExistence type="predicted"/>
<dbReference type="RefSeq" id="WP_115867319.1">
    <property type="nucleotide sequence ID" value="NZ_QREG01000004.1"/>
</dbReference>
<dbReference type="Proteomes" id="UP000256779">
    <property type="component" value="Unassembled WGS sequence"/>
</dbReference>
<dbReference type="OrthoDB" id="964329at2"/>
<organism evidence="1 2">
    <name type="scientific">Marinoscillum furvescens DSM 4134</name>
    <dbReference type="NCBI Taxonomy" id="1122208"/>
    <lineage>
        <taxon>Bacteria</taxon>
        <taxon>Pseudomonadati</taxon>
        <taxon>Bacteroidota</taxon>
        <taxon>Cytophagia</taxon>
        <taxon>Cytophagales</taxon>
        <taxon>Reichenbachiellaceae</taxon>
        <taxon>Marinoscillum</taxon>
    </lineage>
</organism>
<evidence type="ECO:0000313" key="1">
    <source>
        <dbReference type="EMBL" id="REE01245.1"/>
    </source>
</evidence>
<dbReference type="AlphaFoldDB" id="A0A3D9L5D2"/>
<dbReference type="EMBL" id="QREG01000004">
    <property type="protein sequence ID" value="REE01245.1"/>
    <property type="molecule type" value="Genomic_DNA"/>
</dbReference>
<protein>
    <recommendedName>
        <fullName evidence="3">DUF2281 domain-containing protein</fullName>
    </recommendedName>
</protein>